<gene>
    <name evidence="1" type="ORF">AFUS01_LOCUS46894</name>
</gene>
<organism evidence="1 2">
    <name type="scientific">Allacma fusca</name>
    <dbReference type="NCBI Taxonomy" id="39272"/>
    <lineage>
        <taxon>Eukaryota</taxon>
        <taxon>Metazoa</taxon>
        <taxon>Ecdysozoa</taxon>
        <taxon>Arthropoda</taxon>
        <taxon>Hexapoda</taxon>
        <taxon>Collembola</taxon>
        <taxon>Symphypleona</taxon>
        <taxon>Sminthuridae</taxon>
        <taxon>Allacma</taxon>
    </lineage>
</organism>
<keyword evidence="2" id="KW-1185">Reference proteome</keyword>
<sequence>ELIHYEIPFHDWLAIDSLGEFVRVSESKTRSQEGFLSLRDPATSIGHTRCGAACRRLKRLQTSLLLPH</sequence>
<dbReference type="EMBL" id="CAJVCH010571559">
    <property type="protein sequence ID" value="CAG7837850.1"/>
    <property type="molecule type" value="Genomic_DNA"/>
</dbReference>
<protein>
    <submittedName>
        <fullName evidence="1">Uncharacterized protein</fullName>
    </submittedName>
</protein>
<accession>A0A8J2LT83</accession>
<evidence type="ECO:0000313" key="1">
    <source>
        <dbReference type="EMBL" id="CAG7837850.1"/>
    </source>
</evidence>
<proteinExistence type="predicted"/>
<evidence type="ECO:0000313" key="2">
    <source>
        <dbReference type="Proteomes" id="UP000708208"/>
    </source>
</evidence>
<dbReference type="Proteomes" id="UP000708208">
    <property type="component" value="Unassembled WGS sequence"/>
</dbReference>
<name>A0A8J2LT83_9HEXA</name>
<dbReference type="AlphaFoldDB" id="A0A8J2LT83"/>
<comment type="caution">
    <text evidence="1">The sequence shown here is derived from an EMBL/GenBank/DDBJ whole genome shotgun (WGS) entry which is preliminary data.</text>
</comment>
<feature type="non-terminal residue" evidence="1">
    <location>
        <position position="1"/>
    </location>
</feature>
<reference evidence="1" key="1">
    <citation type="submission" date="2021-06" db="EMBL/GenBank/DDBJ databases">
        <authorList>
            <person name="Hodson N. C."/>
            <person name="Mongue J. A."/>
            <person name="Jaron S. K."/>
        </authorList>
    </citation>
    <scope>NUCLEOTIDE SEQUENCE</scope>
</reference>